<feature type="domain" description="Peptidase S1" evidence="6">
    <location>
        <begin position="21"/>
        <end position="244"/>
    </location>
</feature>
<dbReference type="PRINTS" id="PR00722">
    <property type="entry name" value="CHYMOTRYPSIN"/>
</dbReference>
<dbReference type="AlphaFoldDB" id="A0A1L8EA47"/>
<name>A0A1L8EA47_HAEIR</name>
<dbReference type="EMBL" id="GFDG01003201">
    <property type="protein sequence ID" value="JAV15598.1"/>
    <property type="molecule type" value="Transcribed_RNA"/>
</dbReference>
<dbReference type="Gene3D" id="2.40.10.10">
    <property type="entry name" value="Trypsin-like serine proteases"/>
    <property type="match status" value="1"/>
</dbReference>
<accession>A0A1L8EA47</accession>
<dbReference type="Pfam" id="PF00089">
    <property type="entry name" value="Trypsin"/>
    <property type="match status" value="1"/>
</dbReference>
<dbReference type="SMART" id="SM00020">
    <property type="entry name" value="Tryp_SPc"/>
    <property type="match status" value="1"/>
</dbReference>
<dbReference type="InterPro" id="IPR018114">
    <property type="entry name" value="TRYPSIN_HIS"/>
</dbReference>
<dbReference type="SUPFAM" id="SSF50494">
    <property type="entry name" value="Trypsin-like serine proteases"/>
    <property type="match status" value="1"/>
</dbReference>
<dbReference type="InterPro" id="IPR009003">
    <property type="entry name" value="Peptidase_S1_PA"/>
</dbReference>
<dbReference type="GO" id="GO:0006508">
    <property type="term" value="P:proteolysis"/>
    <property type="evidence" value="ECO:0007669"/>
    <property type="project" value="UniProtKB-KW"/>
</dbReference>
<keyword evidence="4" id="KW-0720">Serine protease</keyword>
<organism evidence="7">
    <name type="scientific">Haematobia irritans</name>
    <name type="common">Horn fly</name>
    <name type="synonym">Conops irritans</name>
    <dbReference type="NCBI Taxonomy" id="7368"/>
    <lineage>
        <taxon>Eukaryota</taxon>
        <taxon>Metazoa</taxon>
        <taxon>Ecdysozoa</taxon>
        <taxon>Arthropoda</taxon>
        <taxon>Hexapoda</taxon>
        <taxon>Insecta</taxon>
        <taxon>Pterygota</taxon>
        <taxon>Neoptera</taxon>
        <taxon>Endopterygota</taxon>
        <taxon>Diptera</taxon>
        <taxon>Brachycera</taxon>
        <taxon>Muscomorpha</taxon>
        <taxon>Muscoidea</taxon>
        <taxon>Muscidae</taxon>
        <taxon>Haematobia</taxon>
    </lineage>
</organism>
<keyword evidence="3" id="KW-0378">Hydrolase</keyword>
<sequence length="245" mass="26194">MIAQNNGAYGSETFVAPQSRIVGGSNAREGQFPHQVSIRLGKHHICGGSIISRNYVLTAAHCVVMNSPLKEIYPSSLTIQAGSTRKDSGGQVVGVSEIKVHPLYEDLANDIALLKLSSPLIFNANVSAIELSRHDPPTGLPVTTSGWGRLSDGGKAPLVLQYDTLLAVTNKDCQRYLYSLPESVICLYHAYGNGVCNGDSGGPAVYNNQLVGVTNFVIGECGSSYPDGYASVAYHHNWIEENSDL</sequence>
<evidence type="ECO:0000256" key="3">
    <source>
        <dbReference type="ARBA" id="ARBA00022801"/>
    </source>
</evidence>
<dbReference type="PANTHER" id="PTHR24276:SF91">
    <property type="entry name" value="AT26814P-RELATED"/>
    <property type="match status" value="1"/>
</dbReference>
<protein>
    <submittedName>
        <fullName evidence="7">Putative serine protease sp24d-like protein</fullName>
    </submittedName>
</protein>
<evidence type="ECO:0000256" key="1">
    <source>
        <dbReference type="ARBA" id="ARBA00007664"/>
    </source>
</evidence>
<dbReference type="InterPro" id="IPR050430">
    <property type="entry name" value="Peptidase_S1"/>
</dbReference>
<evidence type="ECO:0000259" key="6">
    <source>
        <dbReference type="PROSITE" id="PS50240"/>
    </source>
</evidence>
<reference evidence="7" key="1">
    <citation type="submission" date="2017-01" db="EMBL/GenBank/DDBJ databases">
        <title>An insight into the sialome and mialome of the horn fly, Haematobia irritans.</title>
        <authorList>
            <person name="Breijo M."/>
            <person name="Boiani M."/>
            <person name="Ures X."/>
            <person name="Rocha S."/>
            <person name="Sequeira M."/>
            <person name="Ribeiro J.M."/>
        </authorList>
    </citation>
    <scope>NUCLEOTIDE SEQUENCE</scope>
</reference>
<dbReference type="GO" id="GO:0004252">
    <property type="term" value="F:serine-type endopeptidase activity"/>
    <property type="evidence" value="ECO:0007669"/>
    <property type="project" value="InterPro"/>
</dbReference>
<proteinExistence type="inferred from homology"/>
<dbReference type="FunFam" id="2.40.10.10:FF:000034">
    <property type="entry name" value="Eupolytin"/>
    <property type="match status" value="1"/>
</dbReference>
<evidence type="ECO:0000256" key="5">
    <source>
        <dbReference type="ARBA" id="ARBA00023157"/>
    </source>
</evidence>
<dbReference type="InterPro" id="IPR043504">
    <property type="entry name" value="Peptidase_S1_PA_chymotrypsin"/>
</dbReference>
<evidence type="ECO:0000256" key="4">
    <source>
        <dbReference type="ARBA" id="ARBA00022825"/>
    </source>
</evidence>
<evidence type="ECO:0000313" key="7">
    <source>
        <dbReference type="EMBL" id="JAV15598.1"/>
    </source>
</evidence>
<dbReference type="InterPro" id="IPR001314">
    <property type="entry name" value="Peptidase_S1A"/>
</dbReference>
<evidence type="ECO:0000256" key="2">
    <source>
        <dbReference type="ARBA" id="ARBA00022670"/>
    </source>
</evidence>
<dbReference type="PROSITE" id="PS50240">
    <property type="entry name" value="TRYPSIN_DOM"/>
    <property type="match status" value="1"/>
</dbReference>
<keyword evidence="5" id="KW-1015">Disulfide bond</keyword>
<keyword evidence="2 7" id="KW-0645">Protease</keyword>
<comment type="similarity">
    <text evidence="1">Belongs to the peptidase S1 family.</text>
</comment>
<dbReference type="CDD" id="cd00190">
    <property type="entry name" value="Tryp_SPc"/>
    <property type="match status" value="1"/>
</dbReference>
<dbReference type="InterPro" id="IPR001254">
    <property type="entry name" value="Trypsin_dom"/>
</dbReference>
<dbReference type="PANTHER" id="PTHR24276">
    <property type="entry name" value="POLYSERASE-RELATED"/>
    <property type="match status" value="1"/>
</dbReference>
<dbReference type="PROSITE" id="PS00134">
    <property type="entry name" value="TRYPSIN_HIS"/>
    <property type="match status" value="1"/>
</dbReference>